<sequence length="466" mass="47970">MPKKTLLKLALAVIPLLAAIAIVVTVPAKPAAAASLQEITGFGTNPSQLRMFLYVPTSVTAKPAIVVAVHYCHGDGPAFFAGSDYGRLADQYGFIVIFPSVTQASDGCFDVASSASLTHNGGSDALGIVSMVTYVKQHYNGDPDRVYATGVSSGGMMTNVLLGSYPDVFKAGAAFAGVPFSCFAVNPDSLRWSDDCAKGRVTRTAQEWGDAVRNAYPGYTGPRPRMQLWHGTNDEILSYVNFGEAIKQWTNVLGVSATPTSTEANTPQSGWTRTRYVNSAGVVQVEAVSMQGVSHNLPVVAAEAIRFFGLTATGTTSAPVTTRAATSAPVTSAPVTTRPVTSAPVTTRPVTSAPVTSRAAPSAPVTTGATGGCTATYTLQSAWNGGFVASVKVTATAAINGWRVTITLPGGAAVSNMWNGTHSGTTGTVTVTNMPYNGKLAAGQSTEFGFQGTGSAAGATVTCTAV</sequence>
<dbReference type="SMART" id="SM00637">
    <property type="entry name" value="CBD_II"/>
    <property type="match status" value="1"/>
</dbReference>
<dbReference type="InterPro" id="IPR001919">
    <property type="entry name" value="CBD2"/>
</dbReference>
<dbReference type="EMBL" id="BAAALT010000192">
    <property type="protein sequence ID" value="GAA1822655.1"/>
    <property type="molecule type" value="Genomic_DNA"/>
</dbReference>
<dbReference type="Gene3D" id="3.40.50.1820">
    <property type="entry name" value="alpha/beta hydrolase"/>
    <property type="match status" value="1"/>
</dbReference>
<dbReference type="InterPro" id="IPR008965">
    <property type="entry name" value="CBM2/CBM3_carb-bd_dom_sf"/>
</dbReference>
<dbReference type="Pfam" id="PF10503">
    <property type="entry name" value="Esterase_PHB"/>
    <property type="match status" value="1"/>
</dbReference>
<proteinExistence type="predicted"/>
<dbReference type="Gene3D" id="2.60.40.290">
    <property type="match status" value="1"/>
</dbReference>
<dbReference type="SUPFAM" id="SSF49384">
    <property type="entry name" value="Carbohydrate-binding domain"/>
    <property type="match status" value="1"/>
</dbReference>
<keyword evidence="2" id="KW-0378">Hydrolase</keyword>
<accession>A0ABP4YTI2</accession>
<dbReference type="Pfam" id="PF00553">
    <property type="entry name" value="CBM_2"/>
    <property type="match status" value="1"/>
</dbReference>
<protein>
    <recommendedName>
        <fullName evidence="4">CBM2 domain-containing protein</fullName>
    </recommendedName>
</protein>
<dbReference type="NCBIfam" id="TIGR01840">
    <property type="entry name" value="esterase_phb"/>
    <property type="match status" value="1"/>
</dbReference>
<evidence type="ECO:0000256" key="2">
    <source>
        <dbReference type="ARBA" id="ARBA00022801"/>
    </source>
</evidence>
<dbReference type="PROSITE" id="PS51173">
    <property type="entry name" value="CBM2"/>
    <property type="match status" value="1"/>
</dbReference>
<gene>
    <name evidence="5" type="ORF">GCM10009682_48760</name>
</gene>
<evidence type="ECO:0000313" key="5">
    <source>
        <dbReference type="EMBL" id="GAA1822655.1"/>
    </source>
</evidence>
<dbReference type="PANTHER" id="PTHR43037:SF5">
    <property type="entry name" value="FERULOYL ESTERASE"/>
    <property type="match status" value="1"/>
</dbReference>
<organism evidence="5 6">
    <name type="scientific">Luedemannella flava</name>
    <dbReference type="NCBI Taxonomy" id="349316"/>
    <lineage>
        <taxon>Bacteria</taxon>
        <taxon>Bacillati</taxon>
        <taxon>Actinomycetota</taxon>
        <taxon>Actinomycetes</taxon>
        <taxon>Micromonosporales</taxon>
        <taxon>Micromonosporaceae</taxon>
        <taxon>Luedemannella</taxon>
    </lineage>
</organism>
<dbReference type="SUPFAM" id="SSF53474">
    <property type="entry name" value="alpha/beta-Hydrolases"/>
    <property type="match status" value="2"/>
</dbReference>
<keyword evidence="6" id="KW-1185">Reference proteome</keyword>
<dbReference type="InterPro" id="IPR010126">
    <property type="entry name" value="Esterase_phb"/>
</dbReference>
<comment type="caution">
    <text evidence="5">The sequence shown here is derived from an EMBL/GenBank/DDBJ whole genome shotgun (WGS) entry which is preliminary data.</text>
</comment>
<evidence type="ECO:0000313" key="6">
    <source>
        <dbReference type="Proteomes" id="UP001500218"/>
    </source>
</evidence>
<feature type="region of interest" description="Disordered" evidence="3">
    <location>
        <begin position="329"/>
        <end position="367"/>
    </location>
</feature>
<feature type="domain" description="CBM2" evidence="4">
    <location>
        <begin position="366"/>
        <end position="466"/>
    </location>
</feature>
<reference evidence="6" key="1">
    <citation type="journal article" date="2019" name="Int. J. Syst. Evol. Microbiol.">
        <title>The Global Catalogue of Microorganisms (GCM) 10K type strain sequencing project: providing services to taxonomists for standard genome sequencing and annotation.</title>
        <authorList>
            <consortium name="The Broad Institute Genomics Platform"/>
            <consortium name="The Broad Institute Genome Sequencing Center for Infectious Disease"/>
            <person name="Wu L."/>
            <person name="Ma J."/>
        </authorList>
    </citation>
    <scope>NUCLEOTIDE SEQUENCE [LARGE SCALE GENOMIC DNA]</scope>
    <source>
        <strain evidence="6">JCM 13250</strain>
    </source>
</reference>
<dbReference type="PANTHER" id="PTHR43037">
    <property type="entry name" value="UNNAMED PRODUCT-RELATED"/>
    <property type="match status" value="1"/>
</dbReference>
<evidence type="ECO:0000256" key="3">
    <source>
        <dbReference type="SAM" id="MobiDB-lite"/>
    </source>
</evidence>
<feature type="compositionally biased region" description="Polar residues" evidence="3">
    <location>
        <begin position="329"/>
        <end position="355"/>
    </location>
</feature>
<dbReference type="Proteomes" id="UP001500218">
    <property type="component" value="Unassembled WGS sequence"/>
</dbReference>
<dbReference type="InterPro" id="IPR029058">
    <property type="entry name" value="AB_hydrolase_fold"/>
</dbReference>
<evidence type="ECO:0000256" key="1">
    <source>
        <dbReference type="ARBA" id="ARBA00022729"/>
    </source>
</evidence>
<dbReference type="InterPro" id="IPR012291">
    <property type="entry name" value="CBM2_carb-bd_dom_sf"/>
</dbReference>
<evidence type="ECO:0000259" key="4">
    <source>
        <dbReference type="PROSITE" id="PS51173"/>
    </source>
</evidence>
<keyword evidence="1" id="KW-0732">Signal</keyword>
<dbReference type="InterPro" id="IPR050955">
    <property type="entry name" value="Plant_Biomass_Hydrol_Est"/>
</dbReference>
<name>A0ABP4YTI2_9ACTN</name>
<dbReference type="RefSeq" id="WP_344136881.1">
    <property type="nucleotide sequence ID" value="NZ_BAAALT010000192.1"/>
</dbReference>